<feature type="domain" description="AB hydrolase-1" evidence="4">
    <location>
        <begin position="71"/>
        <end position="331"/>
    </location>
</feature>
<evidence type="ECO:0000313" key="5">
    <source>
        <dbReference type="EMBL" id="MFD1192263.1"/>
    </source>
</evidence>
<feature type="compositionally biased region" description="Low complexity" evidence="2">
    <location>
        <begin position="366"/>
        <end position="376"/>
    </location>
</feature>
<dbReference type="InterPro" id="IPR000073">
    <property type="entry name" value="AB_hydrolase_1"/>
</dbReference>
<accession>A0ABW3T5H8</accession>
<dbReference type="InterPro" id="IPR008220">
    <property type="entry name" value="HAT_MetX-like"/>
</dbReference>
<feature type="region of interest" description="Disordered" evidence="2">
    <location>
        <begin position="360"/>
        <end position="388"/>
    </location>
</feature>
<dbReference type="EMBL" id="JBHTLQ010000049">
    <property type="protein sequence ID" value="MFD1192263.1"/>
    <property type="molecule type" value="Genomic_DNA"/>
</dbReference>
<dbReference type="SUPFAM" id="SSF53474">
    <property type="entry name" value="alpha/beta-Hydrolases"/>
    <property type="match status" value="1"/>
</dbReference>
<dbReference type="RefSeq" id="WP_377354422.1">
    <property type="nucleotide sequence ID" value="NZ_JBHTLQ010000049.1"/>
</dbReference>
<keyword evidence="3" id="KW-0732">Signal</keyword>
<dbReference type="PANTHER" id="PTHR32268:SF11">
    <property type="entry name" value="HOMOSERINE O-ACETYLTRANSFERASE"/>
    <property type="match status" value="1"/>
</dbReference>
<evidence type="ECO:0000256" key="1">
    <source>
        <dbReference type="ARBA" id="ARBA00022679"/>
    </source>
</evidence>
<dbReference type="Proteomes" id="UP001597216">
    <property type="component" value="Unassembled WGS sequence"/>
</dbReference>
<keyword evidence="1" id="KW-0808">Transferase</keyword>
<feature type="signal peptide" evidence="3">
    <location>
        <begin position="1"/>
        <end position="22"/>
    </location>
</feature>
<dbReference type="GO" id="GO:0016787">
    <property type="term" value="F:hydrolase activity"/>
    <property type="evidence" value="ECO:0007669"/>
    <property type="project" value="UniProtKB-KW"/>
</dbReference>
<dbReference type="InterPro" id="IPR029058">
    <property type="entry name" value="AB_hydrolase_fold"/>
</dbReference>
<evidence type="ECO:0000259" key="4">
    <source>
        <dbReference type="Pfam" id="PF00561"/>
    </source>
</evidence>
<feature type="chain" id="PRO_5046636492" evidence="3">
    <location>
        <begin position="23"/>
        <end position="388"/>
    </location>
</feature>
<proteinExistence type="predicted"/>
<organism evidence="5 6">
    <name type="scientific">Phenylobacterium conjunctum</name>
    <dbReference type="NCBI Taxonomy" id="1298959"/>
    <lineage>
        <taxon>Bacteria</taxon>
        <taxon>Pseudomonadati</taxon>
        <taxon>Pseudomonadota</taxon>
        <taxon>Alphaproteobacteria</taxon>
        <taxon>Caulobacterales</taxon>
        <taxon>Caulobacteraceae</taxon>
        <taxon>Phenylobacterium</taxon>
    </lineage>
</organism>
<keyword evidence="5" id="KW-0378">Hydrolase</keyword>
<dbReference type="NCBIfam" id="NF005071">
    <property type="entry name" value="PRK06489.1"/>
    <property type="match status" value="1"/>
</dbReference>
<dbReference type="PANTHER" id="PTHR32268">
    <property type="entry name" value="HOMOSERINE O-ACETYLTRANSFERASE"/>
    <property type="match status" value="1"/>
</dbReference>
<reference evidence="6" key="1">
    <citation type="journal article" date="2019" name="Int. J. Syst. Evol. Microbiol.">
        <title>The Global Catalogue of Microorganisms (GCM) 10K type strain sequencing project: providing services to taxonomists for standard genome sequencing and annotation.</title>
        <authorList>
            <consortium name="The Broad Institute Genomics Platform"/>
            <consortium name="The Broad Institute Genome Sequencing Center for Infectious Disease"/>
            <person name="Wu L."/>
            <person name="Ma J."/>
        </authorList>
    </citation>
    <scope>NUCLEOTIDE SEQUENCE [LARGE SCALE GENOMIC DNA]</scope>
    <source>
        <strain evidence="6">CCUG 55074</strain>
    </source>
</reference>
<protein>
    <submittedName>
        <fullName evidence="5">Alpha/beta fold hydrolase</fullName>
    </submittedName>
</protein>
<sequence>MIRKIAVIAAAVASLMGGVAQAQPTSMTPPFKEGDYTIPFFKFGTGEVMDVRMHYTTLGQPQRDKQGRVTNAVMILHGTGGTGQQFFRPQFANELFVPGGLLDPAKYYIILPDGIGHGKSSKPSDGLRMKFPHYDYDDMVEAEYRLAVEGLKVDRLRLVMGTSMGCMHAFVLGERHPDFMDAMMPMACQPTALVGRNRLWRKFLIDGIMNDPAWNGGNYTEQPQAGLREAGALLSLAGSAPIQMQKSMPTRAAVDAFAEKYQADEIASLDANDLLFQVSASRNYDPSKDLAKIKAKVVWVNSADDFINPPSLGLAEQLAPLIPNGKYILLPESEMTRGHGSHTWAVLWKDHLKALLEATAPPPAPVKGAKPVAKPSPAKPHAEAHQGH</sequence>
<keyword evidence="6" id="KW-1185">Reference proteome</keyword>
<name>A0ABW3T5H8_9CAUL</name>
<comment type="caution">
    <text evidence="5">The sequence shown here is derived from an EMBL/GenBank/DDBJ whole genome shotgun (WGS) entry which is preliminary data.</text>
</comment>
<evidence type="ECO:0000313" key="6">
    <source>
        <dbReference type="Proteomes" id="UP001597216"/>
    </source>
</evidence>
<gene>
    <name evidence="5" type="ORF">ACFQ27_16870</name>
</gene>
<evidence type="ECO:0000256" key="2">
    <source>
        <dbReference type="SAM" id="MobiDB-lite"/>
    </source>
</evidence>
<evidence type="ECO:0000256" key="3">
    <source>
        <dbReference type="SAM" id="SignalP"/>
    </source>
</evidence>
<dbReference type="Gene3D" id="3.40.50.1820">
    <property type="entry name" value="alpha/beta hydrolase"/>
    <property type="match status" value="1"/>
</dbReference>
<dbReference type="Pfam" id="PF00561">
    <property type="entry name" value="Abhydrolase_1"/>
    <property type="match status" value="1"/>
</dbReference>